<feature type="region of interest" description="Disordered" evidence="5">
    <location>
        <begin position="732"/>
        <end position="823"/>
    </location>
</feature>
<feature type="compositionally biased region" description="Low complexity" evidence="5">
    <location>
        <begin position="737"/>
        <end position="775"/>
    </location>
</feature>
<dbReference type="EMBL" id="GL349492">
    <property type="protein sequence ID" value="KNC54865.1"/>
    <property type="molecule type" value="Genomic_DNA"/>
</dbReference>
<dbReference type="RefSeq" id="XP_013753462.1">
    <property type="nucleotide sequence ID" value="XM_013898008.1"/>
</dbReference>
<dbReference type="OrthoDB" id="205447at2759"/>
<reference evidence="8 9" key="1">
    <citation type="submission" date="2010-05" db="EMBL/GenBank/DDBJ databases">
        <title>The Genome Sequence of Thecamonas trahens ATCC 50062.</title>
        <authorList>
            <consortium name="The Broad Institute Genome Sequencing Platform"/>
            <person name="Russ C."/>
            <person name="Cuomo C."/>
            <person name="Shea T."/>
            <person name="Young S.K."/>
            <person name="Zeng Q."/>
            <person name="Koehrsen M."/>
            <person name="Haas B."/>
            <person name="Borodovsky M."/>
            <person name="Guigo R."/>
            <person name="Alvarado L."/>
            <person name="Berlin A."/>
            <person name="Bochicchio J."/>
            <person name="Borenstein D."/>
            <person name="Chapman S."/>
            <person name="Chen Z."/>
            <person name="Freedman E."/>
            <person name="Gellesch M."/>
            <person name="Goldberg J."/>
            <person name="Griggs A."/>
            <person name="Gujja S."/>
            <person name="Heilman E."/>
            <person name="Heiman D."/>
            <person name="Hepburn T."/>
            <person name="Howarth C."/>
            <person name="Jen D."/>
            <person name="Larson L."/>
            <person name="Mehta T."/>
            <person name="Park D."/>
            <person name="Pearson M."/>
            <person name="Roberts A."/>
            <person name="Saif S."/>
            <person name="Shenoy N."/>
            <person name="Sisk P."/>
            <person name="Stolte C."/>
            <person name="Sykes S."/>
            <person name="Thomson T."/>
            <person name="Walk T."/>
            <person name="White J."/>
            <person name="Yandava C."/>
            <person name="Burger G."/>
            <person name="Gray M.W."/>
            <person name="Holland P.W.H."/>
            <person name="King N."/>
            <person name="Lang F.B.F."/>
            <person name="Roger A.J."/>
            <person name="Ruiz-Trillo I."/>
            <person name="Lander E."/>
            <person name="Nusbaum C."/>
        </authorList>
    </citation>
    <scope>NUCLEOTIDE SEQUENCE [LARGE SCALE GENOMIC DNA]</scope>
    <source>
        <strain evidence="8 9">ATCC 50062</strain>
    </source>
</reference>
<evidence type="ECO:0000259" key="7">
    <source>
        <dbReference type="PROSITE" id="PS50011"/>
    </source>
</evidence>
<evidence type="ECO:0000313" key="9">
    <source>
        <dbReference type="Proteomes" id="UP000054408"/>
    </source>
</evidence>
<keyword evidence="6" id="KW-0472">Membrane</keyword>
<sequence>MYLALAAAYRDGDIASPDDVAGLTNTLRPLLTSHPFIASISAAHSTRSTFRFHREHVPFLITQFRVYVNDSYQTQIERVAPPGVPITHANWSEPVPLAFDPWATEWWARGSDPSLVNVTDGNPIAWKAPLVPELGDATDPSALLIPYMEASFRLNFRDSDHFSVFRIQLGVNDMSSLLDIVPASDIVIVAADGSLIAGQSDVQLIEYIDSENPSLGARNRRVWEVPGLDVVTEEYLQSAGGPFAGGYLYVSSATARGDLPWRSVIRTFAADVAGVEDIARMEDSVFRLQVWIITVASAVVALIVLSILTVYAVSRARVFAIRTDTQYSFEMSDVVMGQLLGVGGFGEVYHGTLNDGRAVAVKILKTPAVTKQEMRAFVSEATAMAQLRHPDIVDFVGIIATPPDFAILSDFMPRGSLFAALHRPYTLYDMTLQIAWLRGIVSGLRFLHARNILHRDLKSLNILLTVAYMPKISDFGTATLAESVSATGNEMDAVTSLEAGQGDLGSIFWSAPEILSPTPIHSEASDIYALGILLWEIVSNGADLYPDIAASSVAHLVVHENLRPPTSILPPRFIELYSACVDTETQRRPTLAYIAGVLDDVVPPNTTPVLPSDCVPFPTGPLAVLGLTIPDLAHVLSTSTVANGEAYVAAICTLHEKMEAIAAKFSGVVAQSTLRTFIAVFPSPQAAILAAADAIRSFTPLASDAATAYNTGLAIDDTSKFGFSSTSVTETRSSLEPAVSSKASAPASASASAPVKRNQVAPATATPAIAPAQADADADADKGSLSSPSASLSSSSSSSPSSSSSSSLQSSSSEEEEEEQTEARLAADVLGVTFGIGVSYAHGSTARNKSTYGVIVSGLAKDQAMSLARRGRPGVAIVAESAVAVAAIDYKAEGLEVGPACSAVDGVPAVTMGQSGAGVVATHSREDAQVAAAARADGDSNTPWLLFAVPPHISLTDRVGIGSATEVFAAMFRNKDCVIKKALPRYIPLRVQGYLAHLAARCQSLNSPNVAPLLGAVVAPDNTSLLVPWYNKCLADLFDNGAVEPTYVTPKSIGLDVVAGLQALAAADMVHGKISLANVVLTEAGTAVVTDYALMPLLTSAQTMTGASHVYYMAPELLRGEAPTTHSDVYALGIVLYQLITGRIDPYEGTSAMAVVFKVIQGDLTPDLKNVAPDWAALLSSTWAHVPGRRPSLTQLSMDLAALPQ</sequence>
<dbReference type="SUPFAM" id="SSF56112">
    <property type="entry name" value="Protein kinase-like (PK-like)"/>
    <property type="match status" value="2"/>
</dbReference>
<name>A0A0L0DRE9_THETB</name>
<keyword evidence="8" id="KW-0808">Transferase</keyword>
<dbReference type="Gene3D" id="1.10.510.10">
    <property type="entry name" value="Transferase(Phosphotransferase) domain 1"/>
    <property type="match status" value="2"/>
</dbReference>
<keyword evidence="9" id="KW-1185">Reference proteome</keyword>
<evidence type="ECO:0000256" key="6">
    <source>
        <dbReference type="SAM" id="Phobius"/>
    </source>
</evidence>
<dbReference type="Pfam" id="PF07714">
    <property type="entry name" value="PK_Tyr_Ser-Thr"/>
    <property type="match status" value="2"/>
</dbReference>
<feature type="compositionally biased region" description="Low complexity" evidence="5">
    <location>
        <begin position="784"/>
        <end position="812"/>
    </location>
</feature>
<dbReference type="InterPro" id="IPR017441">
    <property type="entry name" value="Protein_kinase_ATP_BS"/>
</dbReference>
<keyword evidence="2 4" id="KW-0547">Nucleotide-binding</keyword>
<keyword evidence="6" id="KW-1133">Transmembrane helix</keyword>
<dbReference type="GO" id="GO:0004674">
    <property type="term" value="F:protein serine/threonine kinase activity"/>
    <property type="evidence" value="ECO:0007669"/>
    <property type="project" value="UniProtKB-KW"/>
</dbReference>
<dbReference type="SMART" id="SM00220">
    <property type="entry name" value="S_TKc"/>
    <property type="match status" value="1"/>
</dbReference>
<evidence type="ECO:0000256" key="1">
    <source>
        <dbReference type="ARBA" id="ARBA00022527"/>
    </source>
</evidence>
<gene>
    <name evidence="8" type="ORF">AMSG_10517</name>
</gene>
<evidence type="ECO:0000256" key="3">
    <source>
        <dbReference type="ARBA" id="ARBA00022840"/>
    </source>
</evidence>
<feature type="transmembrane region" description="Helical" evidence="6">
    <location>
        <begin position="290"/>
        <end position="313"/>
    </location>
</feature>
<dbReference type="Proteomes" id="UP000054408">
    <property type="component" value="Unassembled WGS sequence"/>
</dbReference>
<dbReference type="InterPro" id="IPR000719">
    <property type="entry name" value="Prot_kinase_dom"/>
</dbReference>
<feature type="domain" description="Protein kinase" evidence="7">
    <location>
        <begin position="953"/>
        <end position="1205"/>
    </location>
</feature>
<dbReference type="PANTHER" id="PTHR44329">
    <property type="entry name" value="SERINE/THREONINE-PROTEIN KINASE TNNI3K-RELATED"/>
    <property type="match status" value="1"/>
</dbReference>
<feature type="domain" description="Protein kinase" evidence="7">
    <location>
        <begin position="334"/>
        <end position="610"/>
    </location>
</feature>
<proteinExistence type="predicted"/>
<keyword evidence="6" id="KW-0812">Transmembrane</keyword>
<keyword evidence="8" id="KW-0418">Kinase</keyword>
<evidence type="ECO:0000256" key="5">
    <source>
        <dbReference type="SAM" id="MobiDB-lite"/>
    </source>
</evidence>
<dbReference type="AlphaFoldDB" id="A0A0L0DRE9"/>
<evidence type="ECO:0000313" key="8">
    <source>
        <dbReference type="EMBL" id="KNC54865.1"/>
    </source>
</evidence>
<dbReference type="InterPro" id="IPR001245">
    <property type="entry name" value="Ser-Thr/Tyr_kinase_cat_dom"/>
</dbReference>
<dbReference type="GO" id="GO:0005524">
    <property type="term" value="F:ATP binding"/>
    <property type="evidence" value="ECO:0007669"/>
    <property type="project" value="UniProtKB-UniRule"/>
</dbReference>
<dbReference type="STRING" id="461836.A0A0L0DRE9"/>
<keyword evidence="1" id="KW-0723">Serine/threonine-protein kinase</keyword>
<dbReference type="PROSITE" id="PS00108">
    <property type="entry name" value="PROTEIN_KINASE_ST"/>
    <property type="match status" value="1"/>
</dbReference>
<organism evidence="8 9">
    <name type="scientific">Thecamonas trahens ATCC 50062</name>
    <dbReference type="NCBI Taxonomy" id="461836"/>
    <lineage>
        <taxon>Eukaryota</taxon>
        <taxon>Apusozoa</taxon>
        <taxon>Apusomonadida</taxon>
        <taxon>Apusomonadidae</taxon>
        <taxon>Thecamonas</taxon>
    </lineage>
</organism>
<dbReference type="PROSITE" id="PS00107">
    <property type="entry name" value="PROTEIN_KINASE_ATP"/>
    <property type="match status" value="1"/>
</dbReference>
<feature type="binding site" evidence="4">
    <location>
        <position position="362"/>
    </location>
    <ligand>
        <name>ATP</name>
        <dbReference type="ChEBI" id="CHEBI:30616"/>
    </ligand>
</feature>
<dbReference type="InterPro" id="IPR011009">
    <property type="entry name" value="Kinase-like_dom_sf"/>
</dbReference>
<dbReference type="InterPro" id="IPR051681">
    <property type="entry name" value="Ser/Thr_Kinases-Pseudokinases"/>
</dbReference>
<dbReference type="PROSITE" id="PS50011">
    <property type="entry name" value="PROTEIN_KINASE_DOM"/>
    <property type="match status" value="2"/>
</dbReference>
<accession>A0A0L0DRE9</accession>
<dbReference type="GeneID" id="25568726"/>
<protein>
    <submittedName>
        <fullName evidence="8">TKL/DRK protein kinase</fullName>
    </submittedName>
</protein>
<evidence type="ECO:0000256" key="2">
    <source>
        <dbReference type="ARBA" id="ARBA00022741"/>
    </source>
</evidence>
<keyword evidence="3 4" id="KW-0067">ATP-binding</keyword>
<dbReference type="InterPro" id="IPR008271">
    <property type="entry name" value="Ser/Thr_kinase_AS"/>
</dbReference>
<dbReference type="eggNOG" id="KOG0192">
    <property type="taxonomic scope" value="Eukaryota"/>
</dbReference>
<evidence type="ECO:0000256" key="4">
    <source>
        <dbReference type="PROSITE-ProRule" id="PRU10141"/>
    </source>
</evidence>